<proteinExistence type="predicted"/>
<keyword evidence="1" id="KW-0812">Transmembrane</keyword>
<gene>
    <name evidence="2" type="ORF">GCM10023353_30250</name>
</gene>
<name>A0ABP9CY08_9ACTN</name>
<reference evidence="3" key="1">
    <citation type="journal article" date="2019" name="Int. J. Syst. Evol. Microbiol.">
        <title>The Global Catalogue of Microorganisms (GCM) 10K type strain sequencing project: providing services to taxonomists for standard genome sequencing and annotation.</title>
        <authorList>
            <consortium name="The Broad Institute Genomics Platform"/>
            <consortium name="The Broad Institute Genome Sequencing Center for Infectious Disease"/>
            <person name="Wu L."/>
            <person name="Ma J."/>
        </authorList>
    </citation>
    <scope>NUCLEOTIDE SEQUENCE [LARGE SCALE GENOMIC DNA]</scope>
    <source>
        <strain evidence="3">JCM 18542</strain>
    </source>
</reference>
<keyword evidence="1" id="KW-0472">Membrane</keyword>
<sequence>MDPVLAGQLKAVSGIISAAAGVIGGAAASLGLFLLFNGGFASSTPDPYVPGA</sequence>
<accession>A0ABP9CY08</accession>
<keyword evidence="3" id="KW-1185">Reference proteome</keyword>
<organism evidence="2 3">
    <name type="scientific">Tomitella cavernea</name>
    <dbReference type="NCBI Taxonomy" id="1387982"/>
    <lineage>
        <taxon>Bacteria</taxon>
        <taxon>Bacillati</taxon>
        <taxon>Actinomycetota</taxon>
        <taxon>Actinomycetes</taxon>
        <taxon>Mycobacteriales</taxon>
        <taxon>Tomitella</taxon>
    </lineage>
</organism>
<evidence type="ECO:0000313" key="3">
    <source>
        <dbReference type="Proteomes" id="UP001500839"/>
    </source>
</evidence>
<dbReference type="EMBL" id="BAABKQ010000001">
    <property type="protein sequence ID" value="GAA4820355.1"/>
    <property type="molecule type" value="Genomic_DNA"/>
</dbReference>
<comment type="caution">
    <text evidence="2">The sequence shown here is derived from an EMBL/GenBank/DDBJ whole genome shotgun (WGS) entry which is preliminary data.</text>
</comment>
<evidence type="ECO:0000313" key="2">
    <source>
        <dbReference type="EMBL" id="GAA4820355.1"/>
    </source>
</evidence>
<keyword evidence="1" id="KW-1133">Transmembrane helix</keyword>
<feature type="transmembrane region" description="Helical" evidence="1">
    <location>
        <begin position="12"/>
        <end position="36"/>
    </location>
</feature>
<dbReference type="Proteomes" id="UP001500839">
    <property type="component" value="Unassembled WGS sequence"/>
</dbReference>
<dbReference type="RefSeq" id="WP_200175795.1">
    <property type="nucleotide sequence ID" value="NZ_BAABKQ010000001.1"/>
</dbReference>
<protein>
    <submittedName>
        <fullName evidence="2">Uncharacterized protein</fullName>
    </submittedName>
</protein>
<evidence type="ECO:0000256" key="1">
    <source>
        <dbReference type="SAM" id="Phobius"/>
    </source>
</evidence>